<gene>
    <name evidence="2" type="ORF">Gilli_0615</name>
</gene>
<sequence>MNRPKKCISVEEARGLQANWKNSRGKEILRGQGYEDTREFSFSVEELQEYLDYVKEKSREQGIENPGIRIYFAAYPKNGPKKSYSTVFLAPTKGGEALEEEEKNENNYEIEPLNTVMGGRPPTEY</sequence>
<dbReference type="HOGENOM" id="CLU_134978_1_0_10"/>
<dbReference type="STRING" id="865937.Gilli_0615"/>
<protein>
    <submittedName>
        <fullName evidence="2">Uncharacterized protein</fullName>
    </submittedName>
</protein>
<evidence type="ECO:0000256" key="1">
    <source>
        <dbReference type="SAM" id="MobiDB-lite"/>
    </source>
</evidence>
<dbReference type="Proteomes" id="UP000003844">
    <property type="component" value="Unassembled WGS sequence"/>
</dbReference>
<accession>H2BRL2</accession>
<feature type="region of interest" description="Disordered" evidence="1">
    <location>
        <begin position="96"/>
        <end position="125"/>
    </location>
</feature>
<dbReference type="AlphaFoldDB" id="H2BRL2"/>
<evidence type="ECO:0000313" key="2">
    <source>
        <dbReference type="EMBL" id="EHQ01327.1"/>
    </source>
</evidence>
<dbReference type="eggNOG" id="ENOG50335B8">
    <property type="taxonomic scope" value="Bacteria"/>
</dbReference>
<evidence type="ECO:0000313" key="3">
    <source>
        <dbReference type="Proteomes" id="UP000003844"/>
    </source>
</evidence>
<reference evidence="3" key="1">
    <citation type="journal article" date="2012" name="Stand. Genomic Sci.">
        <title>Genome sequence of the Antarctic rhodopsins-containing flavobacterium Gillisia limnaea type strain (R-8282(T)).</title>
        <authorList>
            <person name="Riedel T."/>
            <person name="Held B."/>
            <person name="Nolan M."/>
            <person name="Lucas S."/>
            <person name="Lapidus A."/>
            <person name="Tice H."/>
            <person name="Del Rio T.G."/>
            <person name="Cheng J.F."/>
            <person name="Han C."/>
            <person name="Tapia R."/>
            <person name="Goodwin L.A."/>
            <person name="Pitluck S."/>
            <person name="Liolios K."/>
            <person name="Mavromatis K."/>
            <person name="Pagani I."/>
            <person name="Ivanova N."/>
            <person name="Mikhailova N."/>
            <person name="Pati A."/>
            <person name="Chen A."/>
            <person name="Palaniappan K."/>
            <person name="Land M."/>
            <person name="Rohde M."/>
            <person name="Tindall B.J."/>
            <person name="Detter J.C."/>
            <person name="Goker M."/>
            <person name="Bristow J."/>
            <person name="Eisen J.A."/>
            <person name="Markowitz V."/>
            <person name="Hugenholtz P."/>
            <person name="Kyrpides N.C."/>
            <person name="Klenk H.P."/>
            <person name="Woyke T."/>
        </authorList>
    </citation>
    <scope>NUCLEOTIDE SEQUENCE [LARGE SCALE GENOMIC DNA]</scope>
    <source>
        <strain evidence="3">DSM 15749 / LMG 21470 / R-8282</strain>
    </source>
</reference>
<dbReference type="OrthoDB" id="1440507at2"/>
<dbReference type="RefSeq" id="WP_006987651.1">
    <property type="nucleotide sequence ID" value="NZ_JH594606.1"/>
</dbReference>
<organism evidence="2 3">
    <name type="scientific">Gillisia limnaea (strain DSM 15749 / LMG 21470 / R-8282)</name>
    <dbReference type="NCBI Taxonomy" id="865937"/>
    <lineage>
        <taxon>Bacteria</taxon>
        <taxon>Pseudomonadati</taxon>
        <taxon>Bacteroidota</taxon>
        <taxon>Flavobacteriia</taxon>
        <taxon>Flavobacteriales</taxon>
        <taxon>Flavobacteriaceae</taxon>
        <taxon>Gillisia</taxon>
    </lineage>
</organism>
<keyword evidence="3" id="KW-1185">Reference proteome</keyword>
<dbReference type="EMBL" id="JH594606">
    <property type="protein sequence ID" value="EHQ01327.1"/>
    <property type="molecule type" value="Genomic_DNA"/>
</dbReference>
<name>H2BRL2_GILLR</name>
<proteinExistence type="predicted"/>